<reference evidence="2" key="2">
    <citation type="journal article" date="2023" name="IMA Fungus">
        <title>Comparative genomic study of the Penicillium genus elucidates a diverse pangenome and 15 lateral gene transfer events.</title>
        <authorList>
            <person name="Petersen C."/>
            <person name="Sorensen T."/>
            <person name="Nielsen M.R."/>
            <person name="Sondergaard T.E."/>
            <person name="Sorensen J.L."/>
            <person name="Fitzpatrick D.A."/>
            <person name="Frisvad J.C."/>
            <person name="Nielsen K.L."/>
        </authorList>
    </citation>
    <scope>NUCLEOTIDE SEQUENCE</scope>
    <source>
        <strain evidence="2">IBT 16125</strain>
    </source>
</reference>
<name>A0AAD6BVU1_9EURO</name>
<sequence>MASSNTRSSPAMSHSSTGTKSPAAQNSTLPLDSSRYASAINDPDQPIELSGPDHKPAFPPKYTKRPPSYPSSSVQPPSTETYQSRDLGTGRLYYHNQGPDEHRPPVHQQMSYTQPQQDYYRPQPPQQPVQPIQHQAGHYAMQDQFYHGGQRPQVAAQRPDDYYHAQSQAHAPPQQIYAPKQEQYYQERGQGEYYQPRQPLDQQQHYGAQARQAPQGGAQIKIEPDVIDQLISRATPEKQNVGGRSSRN</sequence>
<dbReference type="RefSeq" id="XP_056759574.1">
    <property type="nucleotide sequence ID" value="XM_056914820.1"/>
</dbReference>
<accession>A0AAD6BVU1</accession>
<organism evidence="2 3">
    <name type="scientific">Penicillium daleae</name>
    <dbReference type="NCBI Taxonomy" id="63821"/>
    <lineage>
        <taxon>Eukaryota</taxon>
        <taxon>Fungi</taxon>
        <taxon>Dikarya</taxon>
        <taxon>Ascomycota</taxon>
        <taxon>Pezizomycotina</taxon>
        <taxon>Eurotiomycetes</taxon>
        <taxon>Eurotiomycetidae</taxon>
        <taxon>Eurotiales</taxon>
        <taxon>Aspergillaceae</taxon>
        <taxon>Penicillium</taxon>
    </lineage>
</organism>
<dbReference type="GeneID" id="81605063"/>
<feature type="compositionally biased region" description="Low complexity" evidence="1">
    <location>
        <begin position="207"/>
        <end position="219"/>
    </location>
</feature>
<feature type="region of interest" description="Disordered" evidence="1">
    <location>
        <begin position="1"/>
        <end position="225"/>
    </location>
</feature>
<dbReference type="AlphaFoldDB" id="A0AAD6BVU1"/>
<gene>
    <name evidence="2" type="ORF">N7458_011438</name>
</gene>
<proteinExistence type="predicted"/>
<feature type="compositionally biased region" description="Low complexity" evidence="1">
    <location>
        <begin position="112"/>
        <end position="121"/>
    </location>
</feature>
<evidence type="ECO:0000313" key="2">
    <source>
        <dbReference type="EMBL" id="KAJ5432282.1"/>
    </source>
</evidence>
<dbReference type="Proteomes" id="UP001213681">
    <property type="component" value="Unassembled WGS sequence"/>
</dbReference>
<feature type="compositionally biased region" description="Polar residues" evidence="1">
    <location>
        <begin position="1"/>
        <end position="31"/>
    </location>
</feature>
<protein>
    <submittedName>
        <fullName evidence="2">Uncharacterized protein</fullName>
    </submittedName>
</protein>
<feature type="compositionally biased region" description="Low complexity" evidence="1">
    <location>
        <begin position="164"/>
        <end position="195"/>
    </location>
</feature>
<evidence type="ECO:0000256" key="1">
    <source>
        <dbReference type="SAM" id="MobiDB-lite"/>
    </source>
</evidence>
<evidence type="ECO:0000313" key="3">
    <source>
        <dbReference type="Proteomes" id="UP001213681"/>
    </source>
</evidence>
<reference evidence="2" key="1">
    <citation type="submission" date="2022-12" db="EMBL/GenBank/DDBJ databases">
        <authorList>
            <person name="Petersen C."/>
        </authorList>
    </citation>
    <scope>NUCLEOTIDE SEQUENCE</scope>
    <source>
        <strain evidence="2">IBT 16125</strain>
    </source>
</reference>
<dbReference type="EMBL" id="JAPVEA010000009">
    <property type="protein sequence ID" value="KAJ5432282.1"/>
    <property type="molecule type" value="Genomic_DNA"/>
</dbReference>
<comment type="caution">
    <text evidence="2">The sequence shown here is derived from an EMBL/GenBank/DDBJ whole genome shotgun (WGS) entry which is preliminary data.</text>
</comment>
<keyword evidence="3" id="KW-1185">Reference proteome</keyword>